<comment type="caution">
    <text evidence="2">The sequence shown here is derived from an EMBL/GenBank/DDBJ whole genome shotgun (WGS) entry which is preliminary data.</text>
</comment>
<dbReference type="PANTHER" id="PTHR36194:SF1">
    <property type="entry name" value="S-LAYER-LIKE PROTEIN"/>
    <property type="match status" value="1"/>
</dbReference>
<feature type="domain" description="PEGA" evidence="1">
    <location>
        <begin position="444"/>
        <end position="504"/>
    </location>
</feature>
<feature type="domain" description="PEGA" evidence="1">
    <location>
        <begin position="133"/>
        <end position="192"/>
    </location>
</feature>
<dbReference type="AlphaFoldDB" id="A0A117ME34"/>
<evidence type="ECO:0000313" key="3">
    <source>
        <dbReference type="Proteomes" id="UP000054598"/>
    </source>
</evidence>
<dbReference type="EMBL" id="LGHE01000280">
    <property type="protein sequence ID" value="KUK99086.1"/>
    <property type="molecule type" value="Genomic_DNA"/>
</dbReference>
<proteinExistence type="predicted"/>
<sequence>PHNATGVLEEELRYRTGNGDLSLIFPKGARVTDGTGATVTSVTIRAVQDLLPVSGTAMDRIYGIAPKDATAQIPFSVTLHPGEAARDAAWYRYDANGAAWQQVATTIDLTNGTVTAYPERFGIYGVAIPLPATLTVSSNPAGARIHLDGAYIGKVTPAIISPAEPGNHTIRLEFEQFMPYEATVMVPDDTTLFGDLTPAGGYAGLSRLKLDEPQMEPGQDRTGGIYVTSQPTGATIIIDGKKMTSTTPRVVLGIREGSHTVQVVKEGQSFNTPTKTVWVERDCVTPVLIEAQEQTIVRKVSLSSDDYVGKGWTVNGKGPVFRLPRTIEVAGGNSFITVNDGDRYLSHRITVTETGETVTITPGDATCCGLLVESSPAGAEILVDGFRTGLCTPYLIRNISDGPHVVTVTRPGYLPAEQEILLTDDPNTETDKHLTFRLDAYPYGSLNVTSEPAGAQIYLYNKNTGEVTPHTFRYMPIGTYEVKVVGNATFRTADDVTIRPYEVTGRAFNLV</sequence>
<dbReference type="PATRIC" id="fig|2198.3.peg.2007"/>
<feature type="domain" description="PEGA" evidence="1">
    <location>
        <begin position="370"/>
        <end position="434"/>
    </location>
</feature>
<accession>A0A117ME34</accession>
<dbReference type="Pfam" id="PF08308">
    <property type="entry name" value="PEGA"/>
    <property type="match status" value="4"/>
</dbReference>
<gene>
    <name evidence="2" type="ORF">XE10_1897</name>
</gene>
<reference evidence="3" key="1">
    <citation type="journal article" date="2015" name="MBio">
        <title>Genome-Resolved Metagenomic Analysis Reveals Roles for Candidate Phyla and Other Microbial Community Members in Biogeochemical Transformations in Oil Reservoirs.</title>
        <authorList>
            <person name="Hu P."/>
            <person name="Tom L."/>
            <person name="Singh A."/>
            <person name="Thomas B.C."/>
            <person name="Baker B.J."/>
            <person name="Piceno Y.M."/>
            <person name="Andersen G.L."/>
            <person name="Banfield J.F."/>
        </authorList>
    </citation>
    <scope>NUCLEOTIDE SEQUENCE [LARGE SCALE GENOMIC DNA]</scope>
</reference>
<dbReference type="InterPro" id="IPR013229">
    <property type="entry name" value="PEGA"/>
</dbReference>
<dbReference type="PANTHER" id="PTHR36194">
    <property type="entry name" value="S-LAYER-LIKE PROTEIN"/>
    <property type="match status" value="1"/>
</dbReference>
<name>A0A117ME34_9EURY</name>
<organism evidence="2 3">
    <name type="scientific">Methanoculleus marisnigri</name>
    <dbReference type="NCBI Taxonomy" id="2198"/>
    <lineage>
        <taxon>Archaea</taxon>
        <taxon>Methanobacteriati</taxon>
        <taxon>Methanobacteriota</taxon>
        <taxon>Stenosarchaea group</taxon>
        <taxon>Methanomicrobia</taxon>
        <taxon>Methanomicrobiales</taxon>
        <taxon>Methanomicrobiaceae</taxon>
        <taxon>Methanoculleus</taxon>
    </lineage>
</organism>
<protein>
    <submittedName>
        <fullName evidence="2">PEGA domain protein</fullName>
    </submittedName>
</protein>
<evidence type="ECO:0000259" key="1">
    <source>
        <dbReference type="Pfam" id="PF08308"/>
    </source>
</evidence>
<evidence type="ECO:0000313" key="2">
    <source>
        <dbReference type="EMBL" id="KUK99086.1"/>
    </source>
</evidence>
<dbReference type="Proteomes" id="UP000054598">
    <property type="component" value="Unassembled WGS sequence"/>
</dbReference>
<feature type="non-terminal residue" evidence="2">
    <location>
        <position position="1"/>
    </location>
</feature>
<feature type="domain" description="PEGA" evidence="1">
    <location>
        <begin position="223"/>
        <end position="286"/>
    </location>
</feature>